<feature type="region of interest" description="Disordered" evidence="1">
    <location>
        <begin position="131"/>
        <end position="152"/>
    </location>
</feature>
<protein>
    <submittedName>
        <fullName evidence="2">PtmU4</fullName>
    </submittedName>
</protein>
<dbReference type="Pfam" id="PF02515">
    <property type="entry name" value="CoA_transf_3"/>
    <property type="match status" value="2"/>
</dbReference>
<evidence type="ECO:0000313" key="2">
    <source>
        <dbReference type="EMBL" id="AIW55577.3"/>
    </source>
</evidence>
<name>A0A0A0V2D7_STRPT</name>
<proteinExistence type="predicted"/>
<dbReference type="PANTHER" id="PTHR48228">
    <property type="entry name" value="SUCCINYL-COA--D-CITRAMALATE COA-TRANSFERASE"/>
    <property type="match status" value="1"/>
</dbReference>
<dbReference type="PANTHER" id="PTHR48228:SF5">
    <property type="entry name" value="ALPHA-METHYLACYL-COA RACEMASE"/>
    <property type="match status" value="1"/>
</dbReference>
<sequence>MSGGPDLAHHTARTRLGPWLGSVPGPATGGATTAAGGVEMDLTWHGGADIDPARPGSEPVVQALCGLMHLHGQEAGRPRRLGLEAASAAAGVLAGQGVLAAHVGRARGIPVDAVETSVLRAGTLLAGQYTAEATSPDPWGPSVKGDGGPPPFRSADGPLFEIETFDPARWLAFWRDLGVDTAVLGRAWTAFQHRYLKGHCLLPAALHTAAAGTPWPRIVAAAQEHGLSLSALRGYRDVLAEPGWSPGQPRLAPLPAPRGGRPAAAPQRAVAGRAGDLPLAGIRVVEATSRVQGPLAGQLLTMLGADVTWVEPPQGDASGMGALYHRGKRRTGLDLSRPAGRDALRELIAETDVFLHNWRPGKAAEWGFAAGELARTNPRLVFGEASGWGPHLDRREVIGTEFMVQAYAGVSEGNTPRHERPATTRVLLCDMFGALVACEGVLAGLYRRELSGHGWTAESSLLTGAMALQSHVVLGRATGDEPGRSDGRPVWGAIDEPAGTADGYLMVSADDDPAYQALCEVLEVPPGRRGERDGRLTARLREAPAAQWEKLLTEAGVPAAAVCRDLSDPPRDPRLAPLFEPFAGGGQAPVAPWLFH</sequence>
<dbReference type="InterPro" id="IPR044855">
    <property type="entry name" value="CoA-Trfase_III_dom3_sf"/>
</dbReference>
<dbReference type="GO" id="GO:0003824">
    <property type="term" value="F:catalytic activity"/>
    <property type="evidence" value="ECO:0007669"/>
    <property type="project" value="InterPro"/>
</dbReference>
<dbReference type="EMBL" id="KJ189771">
    <property type="protein sequence ID" value="AIW55577.3"/>
    <property type="molecule type" value="Genomic_DNA"/>
</dbReference>
<feature type="compositionally biased region" description="Low complexity" evidence="1">
    <location>
        <begin position="24"/>
        <end position="34"/>
    </location>
</feature>
<accession>A0A0A0V2D7</accession>
<dbReference type="InterPro" id="IPR050509">
    <property type="entry name" value="CoA-transferase_III"/>
</dbReference>
<reference evidence="2" key="1">
    <citation type="journal article" date="2014" name="J. Nat. Prod.">
        <title>Strain prioritization for natural product discovery by a high-throughput real-time PCR method.</title>
        <authorList>
            <person name="Hindra"/>
            <person name="Huang T."/>
            <person name="Yang D."/>
            <person name="Rudolf J.D."/>
            <person name="Xie P."/>
            <person name="Xie G."/>
            <person name="Teng Q."/>
            <person name="Lohman J.R."/>
            <person name="Zhu X."/>
            <person name="Huang Y."/>
            <person name="Zhao L.X."/>
            <person name="Jiang Y."/>
            <person name="Duan Y."/>
            <person name="Shen B."/>
        </authorList>
    </citation>
    <scope>NUCLEOTIDE SEQUENCE</scope>
    <source>
        <strain evidence="2">CB00739</strain>
    </source>
</reference>
<dbReference type="InterPro" id="IPR003673">
    <property type="entry name" value="CoA-Trfase_fam_III"/>
</dbReference>
<reference evidence="2" key="2">
    <citation type="submission" date="2017-07" db="EMBL/GenBank/DDBJ databases">
        <authorList>
            <person name="Huang T."/>
            <person name="Rudolf J.D."/>
            <person name="Yang D."/>
            <person name="Xie G."/>
            <person name="Shen B."/>
        </authorList>
    </citation>
    <scope>NUCLEOTIDE SEQUENCE</scope>
    <source>
        <strain evidence="2">CB00739</strain>
    </source>
</reference>
<evidence type="ECO:0000256" key="1">
    <source>
        <dbReference type="SAM" id="MobiDB-lite"/>
    </source>
</evidence>
<dbReference type="SMR" id="A0A0A0V2D7"/>
<dbReference type="SUPFAM" id="SSF89796">
    <property type="entry name" value="CoA-transferase family III (CaiB/BaiF)"/>
    <property type="match status" value="2"/>
</dbReference>
<dbReference type="Gene3D" id="3.40.50.10540">
    <property type="entry name" value="Crotonobetainyl-coa:carnitine coa-transferase, domain 1"/>
    <property type="match status" value="2"/>
</dbReference>
<dbReference type="Gene3D" id="3.30.1540.10">
    <property type="entry name" value="formyl-coa transferase, domain 3"/>
    <property type="match status" value="1"/>
</dbReference>
<dbReference type="AlphaFoldDB" id="A0A0A0V2D7"/>
<organism evidence="2">
    <name type="scientific">Streptomyces platensis</name>
    <dbReference type="NCBI Taxonomy" id="58346"/>
    <lineage>
        <taxon>Bacteria</taxon>
        <taxon>Bacillati</taxon>
        <taxon>Actinomycetota</taxon>
        <taxon>Actinomycetes</taxon>
        <taxon>Kitasatosporales</taxon>
        <taxon>Streptomycetaceae</taxon>
        <taxon>Streptomyces</taxon>
    </lineage>
</organism>
<dbReference type="InterPro" id="IPR023606">
    <property type="entry name" value="CoA-Trfase_III_dom_1_sf"/>
</dbReference>
<feature type="region of interest" description="Disordered" evidence="1">
    <location>
        <begin position="1"/>
        <end position="34"/>
    </location>
</feature>